<evidence type="ECO:0000256" key="5">
    <source>
        <dbReference type="ARBA" id="ARBA00022741"/>
    </source>
</evidence>
<dbReference type="SUPFAM" id="SSF52540">
    <property type="entry name" value="P-loop containing nucleoside triphosphate hydrolases"/>
    <property type="match status" value="1"/>
</dbReference>
<keyword evidence="8 9" id="KW-0342">GTP-binding</keyword>
<dbReference type="HAMAP" id="MF_00011">
    <property type="entry name" value="Adenylosucc_synth"/>
    <property type="match status" value="1"/>
</dbReference>
<dbReference type="GO" id="GO:0004019">
    <property type="term" value="F:adenylosuccinate synthase activity"/>
    <property type="evidence" value="ECO:0007669"/>
    <property type="project" value="UniProtKB-EC"/>
</dbReference>
<comment type="similarity">
    <text evidence="9">Belongs to the adenylosuccinate synthetase family.</text>
</comment>
<dbReference type="EC" id="6.3.4.4" evidence="9"/>
<keyword evidence="10" id="KW-0472">Membrane</keyword>
<dbReference type="Gene3D" id="3.40.440.10">
    <property type="entry name" value="Adenylosuccinate Synthetase, subunit A, domain 1"/>
    <property type="match status" value="1"/>
</dbReference>
<evidence type="ECO:0000256" key="1">
    <source>
        <dbReference type="ARBA" id="ARBA00001946"/>
    </source>
</evidence>
<evidence type="ECO:0000256" key="9">
    <source>
        <dbReference type="RuleBase" id="RU000520"/>
    </source>
</evidence>
<dbReference type="NCBIfam" id="NF002223">
    <property type="entry name" value="PRK01117.1"/>
    <property type="match status" value="1"/>
</dbReference>
<protein>
    <recommendedName>
        <fullName evidence="9">Adenylosuccinate synthetase</fullName>
        <ecNumber evidence="9">6.3.4.4</ecNumber>
    </recommendedName>
</protein>
<evidence type="ECO:0000256" key="6">
    <source>
        <dbReference type="ARBA" id="ARBA00022755"/>
    </source>
</evidence>
<dbReference type="GO" id="GO:0046872">
    <property type="term" value="F:metal ion binding"/>
    <property type="evidence" value="ECO:0007669"/>
    <property type="project" value="UniProtKB-KW"/>
</dbReference>
<reference evidence="11 12" key="1">
    <citation type="submission" date="2015-05" db="EMBL/GenBank/DDBJ databases">
        <title>Evolution of Trichinella species and genotypes.</title>
        <authorList>
            <person name="Korhonen P.K."/>
            <person name="Edoardo P."/>
            <person name="Giuseppe L.R."/>
            <person name="Gasser R.B."/>
        </authorList>
    </citation>
    <scope>NUCLEOTIDE SEQUENCE [LARGE SCALE GENOMIC DNA]</scope>
    <source>
        <strain evidence="11">ISS10</strain>
    </source>
</reference>
<dbReference type="SMART" id="SM00788">
    <property type="entry name" value="Adenylsucc_synt"/>
    <property type="match status" value="1"/>
</dbReference>
<keyword evidence="7 9" id="KW-0460">Magnesium</keyword>
<evidence type="ECO:0000256" key="4">
    <source>
        <dbReference type="ARBA" id="ARBA00022723"/>
    </source>
</evidence>
<keyword evidence="10" id="KW-0812">Transmembrane</keyword>
<keyword evidence="10" id="KW-1133">Transmembrane helix</keyword>
<comment type="caution">
    <text evidence="11">The sequence shown here is derived from an EMBL/GenBank/DDBJ whole genome shotgun (WGS) entry which is preliminary data.</text>
</comment>
<keyword evidence="5 9" id="KW-0547">Nucleotide-binding</keyword>
<evidence type="ECO:0000313" key="11">
    <source>
        <dbReference type="EMBL" id="KRZ53961.1"/>
    </source>
</evidence>
<dbReference type="InterPro" id="IPR042111">
    <property type="entry name" value="Adenylosuccinate_synth_dom3"/>
</dbReference>
<dbReference type="InterPro" id="IPR018220">
    <property type="entry name" value="Adenylosuccin_syn_GTP-bd"/>
</dbReference>
<dbReference type="NCBIfam" id="TIGR00184">
    <property type="entry name" value="purA"/>
    <property type="match status" value="1"/>
</dbReference>
<evidence type="ECO:0000256" key="2">
    <source>
        <dbReference type="ARBA" id="ARBA00011738"/>
    </source>
</evidence>
<dbReference type="GO" id="GO:0044208">
    <property type="term" value="P:'de novo' AMP biosynthetic process"/>
    <property type="evidence" value="ECO:0007669"/>
    <property type="project" value="UniProtKB-UniPathway"/>
</dbReference>
<evidence type="ECO:0000256" key="3">
    <source>
        <dbReference type="ARBA" id="ARBA00022598"/>
    </source>
</evidence>
<gene>
    <name evidence="11" type="ORF">T02_12696</name>
</gene>
<evidence type="ECO:0000256" key="10">
    <source>
        <dbReference type="SAM" id="Phobius"/>
    </source>
</evidence>
<dbReference type="Gene3D" id="3.90.170.10">
    <property type="entry name" value="Adenylosuccinate Synthetase, subunit A, domain 3"/>
    <property type="match status" value="1"/>
</dbReference>
<dbReference type="AlphaFoldDB" id="A0A0V1L335"/>
<accession>A0A0V1L335</accession>
<organism evidence="11 12">
    <name type="scientific">Trichinella nativa</name>
    <dbReference type="NCBI Taxonomy" id="6335"/>
    <lineage>
        <taxon>Eukaryota</taxon>
        <taxon>Metazoa</taxon>
        <taxon>Ecdysozoa</taxon>
        <taxon>Nematoda</taxon>
        <taxon>Enoplea</taxon>
        <taxon>Dorylaimia</taxon>
        <taxon>Trichinellida</taxon>
        <taxon>Trichinellidae</taxon>
        <taxon>Trichinella</taxon>
    </lineage>
</organism>
<comment type="subunit">
    <text evidence="2">Homodimer.</text>
</comment>
<dbReference type="OrthoDB" id="10265645at2759"/>
<dbReference type="FunFam" id="3.90.170.10:FF:000001">
    <property type="entry name" value="Adenylosuccinate synthetase"/>
    <property type="match status" value="1"/>
</dbReference>
<keyword evidence="6 9" id="KW-0658">Purine biosynthesis</keyword>
<dbReference type="InterPro" id="IPR042110">
    <property type="entry name" value="Adenylosuccinate_synth_dom2"/>
</dbReference>
<evidence type="ECO:0000256" key="7">
    <source>
        <dbReference type="ARBA" id="ARBA00022842"/>
    </source>
</evidence>
<dbReference type="Proteomes" id="UP000054721">
    <property type="component" value="Unassembled WGS sequence"/>
</dbReference>
<dbReference type="CDD" id="cd03108">
    <property type="entry name" value="AdSS"/>
    <property type="match status" value="1"/>
</dbReference>
<feature type="non-terminal residue" evidence="11">
    <location>
        <position position="1"/>
    </location>
</feature>
<keyword evidence="3 9" id="KW-0436">Ligase</keyword>
<keyword evidence="4 9" id="KW-0479">Metal-binding</keyword>
<dbReference type="PANTHER" id="PTHR11846">
    <property type="entry name" value="ADENYLOSUCCINATE SYNTHETASE"/>
    <property type="match status" value="1"/>
</dbReference>
<dbReference type="InterPro" id="IPR001114">
    <property type="entry name" value="Adenylosuccinate_synthetase"/>
</dbReference>
<dbReference type="InterPro" id="IPR027417">
    <property type="entry name" value="P-loop_NTPase"/>
</dbReference>
<dbReference type="EMBL" id="JYDW01000150">
    <property type="protein sequence ID" value="KRZ53961.1"/>
    <property type="molecule type" value="Genomic_DNA"/>
</dbReference>
<proteinExistence type="inferred from homology"/>
<name>A0A0V1L335_9BILA</name>
<dbReference type="PROSITE" id="PS01266">
    <property type="entry name" value="ADENYLOSUCCIN_SYN_1"/>
    <property type="match status" value="1"/>
</dbReference>
<evidence type="ECO:0000256" key="8">
    <source>
        <dbReference type="ARBA" id="ARBA00023134"/>
    </source>
</evidence>
<comment type="function">
    <text evidence="9">Plays an important role in the de novo pathway of purine nucleotide biosynthesis.</text>
</comment>
<comment type="cofactor">
    <cofactor evidence="1">
        <name>Mg(2+)</name>
        <dbReference type="ChEBI" id="CHEBI:18420"/>
    </cofactor>
</comment>
<dbReference type="GO" id="GO:0005737">
    <property type="term" value="C:cytoplasm"/>
    <property type="evidence" value="ECO:0007669"/>
    <property type="project" value="TreeGrafter"/>
</dbReference>
<comment type="catalytic activity">
    <reaction evidence="9">
        <text>IMP + L-aspartate + GTP = N(6)-(1,2-dicarboxyethyl)-AMP + GDP + phosphate + 2 H(+)</text>
        <dbReference type="Rhea" id="RHEA:15753"/>
        <dbReference type="ChEBI" id="CHEBI:15378"/>
        <dbReference type="ChEBI" id="CHEBI:29991"/>
        <dbReference type="ChEBI" id="CHEBI:37565"/>
        <dbReference type="ChEBI" id="CHEBI:43474"/>
        <dbReference type="ChEBI" id="CHEBI:57567"/>
        <dbReference type="ChEBI" id="CHEBI:58053"/>
        <dbReference type="ChEBI" id="CHEBI:58189"/>
        <dbReference type="EC" id="6.3.4.4"/>
    </reaction>
</comment>
<sequence length="640" mass="71618">LHMAVEVNKQRLVSVILGAQWGDEGKGKIVDLLAPKVDIVARCQGGHNAGHTVAVDDKVYDFHIIPSGIVHPRCIALIGSGTVVHLPSFFNELEKNEITKLPDWSKRIVISDRAHLVFDMHQTADTMGEKKRANSKIGTTGKGIGPTYACKVRAFEAQNCKLFKCWRNGIRLGDLVGNFNEFKAKFQQLVLFLKAQFPDLNVDVDEELKRYQNYAEKLKSLNLVHDTVFYMHKALTASPAKSVLVEGANGALLDIDFGTYPYVTSSNCSVGGALTGLGIPPWRVGMIIGVVKAYETRVGDGPFPTELNNASLSSLWKSYLLVSMEIGDRLREIGHEYGVTTGRPRRCGWLDMVLLKYSIMINGFTHLAFTKLDVLDNFDTIKVAVEYKRNNAVVDVLPVCVSHFKDIEVVYETFPGWQQNTTKITAFDELPINAKCYVQAVEKLAGVPSMALHGLVLGKIEKRLLAAQNSTFETFNFINRIHFQHFELTFCFSIRQANAVNSRAVFISNSLVSHVATEILLQSDSSVALTPSEVEMLKQYKDCDLPKGTRVGRMVMGDLGLYNEQLRKDVERWNKAIEAGIPVHEWNGTSDKIVNTFMHLFGFIIFLNILLQLYALVVDPKILEVLDRRSLLKKNEIPEQ</sequence>
<dbReference type="Pfam" id="PF00709">
    <property type="entry name" value="Adenylsucc_synt"/>
    <property type="match status" value="1"/>
</dbReference>
<evidence type="ECO:0000313" key="12">
    <source>
        <dbReference type="Proteomes" id="UP000054721"/>
    </source>
</evidence>
<comment type="pathway">
    <text evidence="9">Purine metabolism; AMP biosynthesis via de novo pathway; AMP from IMP: step 1/2.</text>
</comment>
<dbReference type="PANTHER" id="PTHR11846:SF0">
    <property type="entry name" value="ADENYLOSUCCINATE SYNTHETASE"/>
    <property type="match status" value="1"/>
</dbReference>
<keyword evidence="12" id="KW-1185">Reference proteome</keyword>
<dbReference type="Gene3D" id="1.10.300.10">
    <property type="entry name" value="Adenylosuccinate Synthetase, subunit A, domain 2"/>
    <property type="match status" value="1"/>
</dbReference>
<dbReference type="GO" id="GO:0005525">
    <property type="term" value="F:GTP binding"/>
    <property type="evidence" value="ECO:0007669"/>
    <property type="project" value="UniProtKB-KW"/>
</dbReference>
<feature type="transmembrane region" description="Helical" evidence="10">
    <location>
        <begin position="597"/>
        <end position="618"/>
    </location>
</feature>
<dbReference type="UniPathway" id="UPA00075">
    <property type="reaction ID" value="UER00335"/>
</dbReference>
<dbReference type="GO" id="GO:0046040">
    <property type="term" value="P:IMP metabolic process"/>
    <property type="evidence" value="ECO:0007669"/>
    <property type="project" value="TreeGrafter"/>
</dbReference>
<dbReference type="InterPro" id="IPR042109">
    <property type="entry name" value="Adenylosuccinate_synth_dom1"/>
</dbReference>